<name>A0A432YY28_9GAMM</name>
<comment type="caution">
    <text evidence="1">The sequence shown here is derived from an EMBL/GenBank/DDBJ whole genome shotgun (WGS) entry which is preliminary data.</text>
</comment>
<gene>
    <name evidence="1" type="ORF">CWI78_08695</name>
</gene>
<dbReference type="Proteomes" id="UP000288058">
    <property type="component" value="Unassembled WGS sequence"/>
</dbReference>
<keyword evidence="2" id="KW-1185">Reference proteome</keyword>
<reference evidence="2" key="1">
    <citation type="journal article" date="2018" name="Front. Microbiol.">
        <title>Genome-Based Analysis Reveals the Taxonomy and Diversity of the Family Idiomarinaceae.</title>
        <authorList>
            <person name="Liu Y."/>
            <person name="Lai Q."/>
            <person name="Shao Z."/>
        </authorList>
    </citation>
    <scope>NUCLEOTIDE SEQUENCE [LARGE SCALE GENOMIC DNA]</scope>
    <source>
        <strain evidence="2">R22</strain>
    </source>
</reference>
<evidence type="ECO:0000313" key="2">
    <source>
        <dbReference type="Proteomes" id="UP000288058"/>
    </source>
</evidence>
<sequence length="68" mass="7602">MAFLLIALRDIGCLSLGIICNLGNRLDSGSAVLLEKARFASALIRLIMVVLPYHCFYSESVVVWILYR</sequence>
<accession>A0A432YY28</accession>
<organism evidence="1 2">
    <name type="scientific">Idiomarina ramblicola</name>
    <dbReference type="NCBI Taxonomy" id="263724"/>
    <lineage>
        <taxon>Bacteria</taxon>
        <taxon>Pseudomonadati</taxon>
        <taxon>Pseudomonadota</taxon>
        <taxon>Gammaproteobacteria</taxon>
        <taxon>Alteromonadales</taxon>
        <taxon>Idiomarinaceae</taxon>
        <taxon>Idiomarina</taxon>
    </lineage>
</organism>
<protein>
    <submittedName>
        <fullName evidence="1">Uncharacterized protein</fullName>
    </submittedName>
</protein>
<proteinExistence type="predicted"/>
<dbReference type="AlphaFoldDB" id="A0A432YY28"/>
<dbReference type="EMBL" id="PIQC01000006">
    <property type="protein sequence ID" value="RUO68290.1"/>
    <property type="molecule type" value="Genomic_DNA"/>
</dbReference>
<evidence type="ECO:0000313" key="1">
    <source>
        <dbReference type="EMBL" id="RUO68290.1"/>
    </source>
</evidence>